<dbReference type="InterPro" id="IPR013783">
    <property type="entry name" value="Ig-like_fold"/>
</dbReference>
<dbReference type="InterPro" id="IPR022409">
    <property type="entry name" value="PKD/Chitinase_dom"/>
</dbReference>
<keyword evidence="4" id="KW-1185">Reference proteome</keyword>
<evidence type="ECO:0000259" key="2">
    <source>
        <dbReference type="PROSITE" id="PS51175"/>
    </source>
</evidence>
<reference evidence="4" key="1">
    <citation type="journal article" date="2019" name="Int. J. Syst. Evol. Microbiol.">
        <title>The Global Catalogue of Microorganisms (GCM) 10K type strain sequencing project: providing services to taxonomists for standard genome sequencing and annotation.</title>
        <authorList>
            <consortium name="The Broad Institute Genomics Platform"/>
            <consortium name="The Broad Institute Genome Sequencing Center for Infectious Disease"/>
            <person name="Wu L."/>
            <person name="Ma J."/>
        </authorList>
    </citation>
    <scope>NUCLEOTIDE SEQUENCE [LARGE SCALE GENOMIC DNA]</scope>
    <source>
        <strain evidence="4">JCM 17111</strain>
    </source>
</reference>
<dbReference type="SUPFAM" id="SSF49299">
    <property type="entry name" value="PKD domain"/>
    <property type="match status" value="1"/>
</dbReference>
<dbReference type="CDD" id="cd00146">
    <property type="entry name" value="PKD"/>
    <property type="match status" value="1"/>
</dbReference>
<dbReference type="InterPro" id="IPR006584">
    <property type="entry name" value="Cellulose-bd_IV"/>
</dbReference>
<dbReference type="SUPFAM" id="SSF49785">
    <property type="entry name" value="Galactose-binding domain-like"/>
    <property type="match status" value="2"/>
</dbReference>
<evidence type="ECO:0000313" key="4">
    <source>
        <dbReference type="Proteomes" id="UP001500954"/>
    </source>
</evidence>
<dbReference type="Proteomes" id="UP001500954">
    <property type="component" value="Unassembled WGS sequence"/>
</dbReference>
<dbReference type="CDD" id="cd04080">
    <property type="entry name" value="CBM6_cellulase-like"/>
    <property type="match status" value="2"/>
</dbReference>
<dbReference type="Gene3D" id="2.60.120.260">
    <property type="entry name" value="Galactose-binding domain-like"/>
    <property type="match status" value="3"/>
</dbReference>
<dbReference type="Pfam" id="PF18962">
    <property type="entry name" value="Por_Secre_tail"/>
    <property type="match status" value="1"/>
</dbReference>
<dbReference type="SMART" id="SM00606">
    <property type="entry name" value="CBD_IV"/>
    <property type="match status" value="2"/>
</dbReference>
<feature type="domain" description="CBM6" evidence="2">
    <location>
        <begin position="413"/>
        <end position="549"/>
    </location>
</feature>
<dbReference type="InterPro" id="IPR035986">
    <property type="entry name" value="PKD_dom_sf"/>
</dbReference>
<sequence>MRKIIKFLLKNLLLISDLQKAMCNLVITLLITFYANAQTPDPTITTLFENAYHTWELERNAVGMYRDSKLFSGSDFHPASVANVGVGLVSLCIADAMNWETNAAQLVLKTLESVNGHTAGFTPDRNASGYFRHFIDMDTGAQAWSSEYSTIDTDLLALGAMFCKNYFSNNAQIVAQVDELWNSIDFTKAIANSSTGQIYLTMQENGEGGTALTSVYNEYMLVAWCAINDPNNDTTDAQQLWDSFYANTNNLPKSTYGGHTVLTDSNSGGFLSSFIHLFNFYMCNYFKNSTDYMNYFVNAYNADKQWWVDNSSPSYSWGHGAGVDLNGYKADKINDNADKIVSPHIIAGFLPINNNGKNDLLAQFNNNKGVYSLPDDPNKKILWRYSLSNTSWAGNSVQGIDYSTFLYGLASLPEYLGPNFFNTYNVINTGPICENRSIPGLISAEDYCTMNGVSGVPVGFIDPNDWMRYEVDIATADLYNIAIEYSSPNGGQFQIKEDGITKTTVNLPVTGGWGTYQTLNTTINLTAGAHEIEIFAVTGGFNLKSYNFTLPTPNVAPIANAGSDQVVTDTDNNKSEQVTLNGALSTDSDGTISSYDWSIPGQANVTGVSPSVSLPIGKHTITLTVTDNDGATHTDDVIINVVNIPGVIQAENWDRMSGIEGSPVGFIDAGDWLEYDINVNDSGTYNVAVHLASPDGGDQFQIKVDGVVKTTVNVSSTGGWSTYQTQSATIDLDAGTHVLQIYAVTGGYNLDWFDFSLSQWTEISYSDFENGWGIWTDGGDDCTLYNSGTFAHQGNSAANIQDNSGVTSSFYHTNGIDVSSYQKIKIEFWFRAVSMENGEDFFVEYFDGTSWNIIQTLKKGTDFENNTFLSKSVEISKTNFTFPNNAKIRFRCDASGNKDDIYIDEIRISVNALTSSKSEQTKSLSTVIDEVQKVVVQVYPNPVKHGHLINIKSSQFQGKTLIEVYDTSGRFIFKNSYKGSNIEIGTNNLKRGNYIIKIVNKDSVIVKKIYVK</sequence>
<gene>
    <name evidence="3" type="ORF">GCM10022395_09830</name>
</gene>
<dbReference type="RefSeq" id="WP_345004729.1">
    <property type="nucleotide sequence ID" value="NZ_BAABCY010000032.1"/>
</dbReference>
<organism evidence="3 4">
    <name type="scientific">Snuella lapsa</name>
    <dbReference type="NCBI Taxonomy" id="870481"/>
    <lineage>
        <taxon>Bacteria</taxon>
        <taxon>Pseudomonadati</taxon>
        <taxon>Bacteroidota</taxon>
        <taxon>Flavobacteriia</taxon>
        <taxon>Flavobacteriales</taxon>
        <taxon>Flavobacteriaceae</taxon>
        <taxon>Snuella</taxon>
    </lineage>
</organism>
<dbReference type="InterPro" id="IPR026444">
    <property type="entry name" value="Secre_tail"/>
</dbReference>
<dbReference type="Pfam" id="PF22352">
    <property type="entry name" value="K319L-like_PKD"/>
    <property type="match status" value="1"/>
</dbReference>
<accession>A0ABP6X8D5</accession>
<keyword evidence="1" id="KW-0732">Signal</keyword>
<proteinExistence type="predicted"/>
<dbReference type="NCBIfam" id="TIGR04183">
    <property type="entry name" value="Por_Secre_tail"/>
    <property type="match status" value="1"/>
</dbReference>
<dbReference type="InterPro" id="IPR005084">
    <property type="entry name" value="CBM6"/>
</dbReference>
<evidence type="ECO:0000313" key="3">
    <source>
        <dbReference type="EMBL" id="GAA3561223.1"/>
    </source>
</evidence>
<dbReference type="SMART" id="SM00089">
    <property type="entry name" value="PKD"/>
    <property type="match status" value="1"/>
</dbReference>
<dbReference type="EMBL" id="BAABCY010000032">
    <property type="protein sequence ID" value="GAA3561223.1"/>
    <property type="molecule type" value="Genomic_DNA"/>
</dbReference>
<dbReference type="PROSITE" id="PS51175">
    <property type="entry name" value="CBM6"/>
    <property type="match status" value="2"/>
</dbReference>
<comment type="caution">
    <text evidence="3">The sequence shown here is derived from an EMBL/GenBank/DDBJ whole genome shotgun (WGS) entry which is preliminary data.</text>
</comment>
<dbReference type="Gene3D" id="1.50.10.140">
    <property type="match status" value="1"/>
</dbReference>
<feature type="domain" description="CBM6" evidence="2">
    <location>
        <begin position="624"/>
        <end position="756"/>
    </location>
</feature>
<dbReference type="Gene3D" id="2.60.40.10">
    <property type="entry name" value="Immunoglobulins"/>
    <property type="match status" value="1"/>
</dbReference>
<evidence type="ECO:0000256" key="1">
    <source>
        <dbReference type="ARBA" id="ARBA00022729"/>
    </source>
</evidence>
<protein>
    <recommendedName>
        <fullName evidence="2">CBM6 domain-containing protein</fullName>
    </recommendedName>
</protein>
<dbReference type="Pfam" id="PF03422">
    <property type="entry name" value="CBM_6"/>
    <property type="match status" value="2"/>
</dbReference>
<name>A0ABP6X8D5_9FLAO</name>
<dbReference type="InterPro" id="IPR008979">
    <property type="entry name" value="Galactose-bd-like_sf"/>
</dbReference>